<dbReference type="PANTHER" id="PTHR42981">
    <property type="entry name" value="PYRUVATE DEHYDROGENASE [UBIQUINONE]"/>
    <property type="match status" value="1"/>
</dbReference>
<evidence type="ECO:0000256" key="3">
    <source>
        <dbReference type="RuleBase" id="RU362132"/>
    </source>
</evidence>
<dbReference type="InterPro" id="IPR029061">
    <property type="entry name" value="THDP-binding"/>
</dbReference>
<feature type="domain" description="Thiamine pyrophosphate enzyme central" evidence="4">
    <location>
        <begin position="195"/>
        <end position="320"/>
    </location>
</feature>
<sequence>MSRHSNVAEIIVETLADAGARRCYGVVGDTINHFTDAIRRSDALEWVHVRHEEVGGFAAGGEAYMTRELALCAGTCGPGSLHFVNGLFEAHRSGSPVVLIASQVATGDTGIGFPQDVDPKAVYSQYSVFCESIVNPDQARRMTALAAQAALANNGVAVLVVHGDIFTQTPSQDLPFRAHRFDPIVRPNAEEFVPAVKQLNQGGKISIFAGFGCEHARSEVMALAAKLNAPIAWTSRAKDFIEPDNPYQVGMTGIFGLAGGYHAVAECDTLLLLGCNFAWGQFYPEKATIIQVDIDPQQIGKRHPVDIGLVGSVRDTCLALAKMVDEQTDTRWLDGCRKQYLEALAHDAHASNDDTLIHPQALTLALDEQGADDAIFTADGGSPMVWMLRHIHANGWRRTLSSLVHGTMANAYPQAIGIQKAFPERQVIAMCGDGGLTMLMGDLLTLKQEKVPLKIVVYNNSSLGFVELEQKVEGLLDSYTDLENPEFDKLAQVMGIWGKRVEEVHALKPAITEWLNHDGPALLDVKVNRMELVMPPKVEAGQVASTALYSTKAVLNGRMEDVVDLVKSNFFKR</sequence>
<evidence type="ECO:0000313" key="7">
    <source>
        <dbReference type="EMBL" id="TDU23609.1"/>
    </source>
</evidence>
<dbReference type="InterPro" id="IPR047211">
    <property type="entry name" value="POXB-like"/>
</dbReference>
<dbReference type="Pfam" id="PF02776">
    <property type="entry name" value="TPP_enzyme_N"/>
    <property type="match status" value="1"/>
</dbReference>
<comment type="similarity">
    <text evidence="1 3">Belongs to the TPP enzyme family.</text>
</comment>
<dbReference type="Proteomes" id="UP000295380">
    <property type="component" value="Unassembled WGS sequence"/>
</dbReference>
<feature type="domain" description="Thiamine pyrophosphate enzyme N-terminal TPP-binding" evidence="6">
    <location>
        <begin position="6"/>
        <end position="120"/>
    </location>
</feature>
<evidence type="ECO:0000259" key="4">
    <source>
        <dbReference type="Pfam" id="PF00205"/>
    </source>
</evidence>
<reference evidence="7 8" key="1">
    <citation type="submission" date="2019-03" db="EMBL/GenBank/DDBJ databases">
        <title>Genomic Encyclopedia of Type Strains, Phase IV (KMG-IV): sequencing the most valuable type-strain genomes for metagenomic binning, comparative biology and taxonomic classification.</title>
        <authorList>
            <person name="Goeker M."/>
        </authorList>
    </citation>
    <scope>NUCLEOTIDE SEQUENCE [LARGE SCALE GENOMIC DNA]</scope>
    <source>
        <strain evidence="7 8">DSM 6770</strain>
    </source>
</reference>
<dbReference type="GO" id="GO:0019752">
    <property type="term" value="P:carboxylic acid metabolic process"/>
    <property type="evidence" value="ECO:0007669"/>
    <property type="project" value="UniProtKB-ARBA"/>
</dbReference>
<feature type="domain" description="Thiamine pyrophosphate enzyme TPP-binding" evidence="5">
    <location>
        <begin position="379"/>
        <end position="525"/>
    </location>
</feature>
<accession>A0A4R7NSG3</accession>
<dbReference type="PANTHER" id="PTHR42981:SF2">
    <property type="entry name" value="PYRUVATE DEHYDROGENASE [UBIQUINONE]"/>
    <property type="match status" value="1"/>
</dbReference>
<dbReference type="Pfam" id="PF00205">
    <property type="entry name" value="TPP_enzyme_M"/>
    <property type="match status" value="1"/>
</dbReference>
<dbReference type="GO" id="GO:0030976">
    <property type="term" value="F:thiamine pyrophosphate binding"/>
    <property type="evidence" value="ECO:0007669"/>
    <property type="project" value="InterPro"/>
</dbReference>
<dbReference type="GO" id="GO:0003824">
    <property type="term" value="F:catalytic activity"/>
    <property type="evidence" value="ECO:0007669"/>
    <property type="project" value="InterPro"/>
</dbReference>
<name>A0A4R7NSG3_9GAMM</name>
<dbReference type="OrthoDB" id="9785953at2"/>
<evidence type="ECO:0000259" key="5">
    <source>
        <dbReference type="Pfam" id="PF02775"/>
    </source>
</evidence>
<dbReference type="CDD" id="cd02014">
    <property type="entry name" value="TPP_POX"/>
    <property type="match status" value="1"/>
</dbReference>
<evidence type="ECO:0000259" key="6">
    <source>
        <dbReference type="Pfam" id="PF02776"/>
    </source>
</evidence>
<dbReference type="InterPro" id="IPR029035">
    <property type="entry name" value="DHS-like_NAD/FAD-binding_dom"/>
</dbReference>
<dbReference type="Gene3D" id="3.40.50.970">
    <property type="match status" value="2"/>
</dbReference>
<dbReference type="Pfam" id="PF02775">
    <property type="entry name" value="TPP_enzyme_C"/>
    <property type="match status" value="1"/>
</dbReference>
<keyword evidence="2 3" id="KW-0786">Thiamine pyrophosphate</keyword>
<dbReference type="InterPro" id="IPR047210">
    <property type="entry name" value="TPP_PYR_POXB-like"/>
</dbReference>
<dbReference type="InterPro" id="IPR012000">
    <property type="entry name" value="Thiamin_PyroP_enz_cen_dom"/>
</dbReference>
<dbReference type="CDD" id="cd07039">
    <property type="entry name" value="TPP_PYR_POX"/>
    <property type="match status" value="1"/>
</dbReference>
<dbReference type="PROSITE" id="PS00187">
    <property type="entry name" value="TPP_ENZYMES"/>
    <property type="match status" value="1"/>
</dbReference>
<dbReference type="SUPFAM" id="SSF52518">
    <property type="entry name" value="Thiamin diphosphate-binding fold (THDP-binding)"/>
    <property type="match status" value="2"/>
</dbReference>
<evidence type="ECO:0000256" key="1">
    <source>
        <dbReference type="ARBA" id="ARBA00007812"/>
    </source>
</evidence>
<comment type="caution">
    <text evidence="7">The sequence shown here is derived from an EMBL/GenBank/DDBJ whole genome shotgun (WGS) entry which is preliminary data.</text>
</comment>
<protein>
    <submittedName>
        <fullName evidence="7">Pyruvate dehydrogenase (Quinone)</fullName>
    </submittedName>
</protein>
<keyword evidence="8" id="KW-1185">Reference proteome</keyword>
<dbReference type="InterPro" id="IPR012001">
    <property type="entry name" value="Thiamin_PyroP_enz_TPP-bd_dom"/>
</dbReference>
<organism evidence="7 8">
    <name type="scientific">Chromohalobacter marismortui</name>
    <dbReference type="NCBI Taxonomy" id="42055"/>
    <lineage>
        <taxon>Bacteria</taxon>
        <taxon>Pseudomonadati</taxon>
        <taxon>Pseudomonadota</taxon>
        <taxon>Gammaproteobacteria</taxon>
        <taxon>Oceanospirillales</taxon>
        <taxon>Halomonadaceae</taxon>
        <taxon>Chromohalobacter</taxon>
    </lineage>
</organism>
<dbReference type="RefSeq" id="WP_133694770.1">
    <property type="nucleotide sequence ID" value="NZ_SOBR01000002.1"/>
</dbReference>
<gene>
    <name evidence="7" type="ORF">C8E00_10297</name>
</gene>
<keyword evidence="7" id="KW-0670">Pyruvate</keyword>
<dbReference type="GO" id="GO:0000287">
    <property type="term" value="F:magnesium ion binding"/>
    <property type="evidence" value="ECO:0007669"/>
    <property type="project" value="InterPro"/>
</dbReference>
<dbReference type="InterPro" id="IPR000399">
    <property type="entry name" value="TPP-bd_CS"/>
</dbReference>
<dbReference type="SUPFAM" id="SSF52467">
    <property type="entry name" value="DHS-like NAD/FAD-binding domain"/>
    <property type="match status" value="1"/>
</dbReference>
<dbReference type="EMBL" id="SOBR01000002">
    <property type="protein sequence ID" value="TDU23609.1"/>
    <property type="molecule type" value="Genomic_DNA"/>
</dbReference>
<proteinExistence type="inferred from homology"/>
<dbReference type="InterPro" id="IPR047212">
    <property type="entry name" value="TPP_POXB-like"/>
</dbReference>
<evidence type="ECO:0000313" key="8">
    <source>
        <dbReference type="Proteomes" id="UP000295380"/>
    </source>
</evidence>
<dbReference type="AlphaFoldDB" id="A0A4R7NSG3"/>
<dbReference type="Gene3D" id="3.40.50.1220">
    <property type="entry name" value="TPP-binding domain"/>
    <property type="match status" value="1"/>
</dbReference>
<evidence type="ECO:0000256" key="2">
    <source>
        <dbReference type="ARBA" id="ARBA00023052"/>
    </source>
</evidence>
<dbReference type="InterPro" id="IPR011766">
    <property type="entry name" value="TPP_enzyme_TPP-bd"/>
</dbReference>